<dbReference type="SUPFAM" id="SSF54665">
    <property type="entry name" value="CO dehydrogenase molybdoprotein N-domain-like"/>
    <property type="match status" value="1"/>
</dbReference>
<name>A0A0S4QZV8_9ACTN</name>
<sequence length="798" mass="84806">MTPEADTAPRARAGGHPGMKVAGRRVDVGDARDRTIGRFPYLIDRVPAGCLHAVLVRSPHAHAHLRSVDVTAARATRGVVAVVTGEDLTRWQEQPDGPFPYYGPVLPDRPVLAIGRVRFAGEPVAAVIARDVDTAREAAATITVDYDVLPAVFTPDAAMAPDAPILHEHVPTRDVMTFPDLVLHTDDGGNVCNHFRLRRGDVDAGFAASDHILSHEFRTPQQQHVPLEPHVTIATVRGDTVDIWTSAASPFTVRSQVAETLRLPESRVRVRVLNVGGAYGAKTYPRLEPLVAVLAWAVRGRPVRVELTRAEEFATVARHSSVVRIRTGFRSDGTLLARRVEVLWGAGAYADISPRTIKNGGYSSAGPYDIPNVSIDSYAVYTNTTPSGGFRGYAIPQVAWAYENHTDLIAEHLDLDPAELRHRVLLRPGDAFATGQTIEDFHLAALLDTACDRIGWKPGPASARRVVVAPGIVRGKGVSTILKTTVTPSTSTVALKLDEDANLTVVCSTVEIGQGARTVLAQLAADATGVPLERVHVTYPDSAVTAWDQTTSSSRSTLMMGVAVERAGERLRGELARRAGALLGVPATAVDVRADRIRSGLGPGLSYAELISRAKLGGVTVSEVHASDGGLDPETGQGVVTPHFYHAAAAAEVEVDLETGTVRVVDLHVESYAGRVVHPTFAELQCEGNVAFGIGQALSEAMVWGGESGALLNDSLLDYRVPSVRDLPETFTVGMTEDPAGPDGARIHGLGETGSPAVPAAIGNAVAEALGTHIRELPLHPERVWKAAQAAAEPSAGT</sequence>
<dbReference type="PANTHER" id="PTHR11908:SF157">
    <property type="entry name" value="XANTHINE DEHYDROGENASE SUBUNIT D-RELATED"/>
    <property type="match status" value="1"/>
</dbReference>
<dbReference type="SMART" id="SM01008">
    <property type="entry name" value="Ald_Xan_dh_C"/>
    <property type="match status" value="1"/>
</dbReference>
<dbReference type="Pfam" id="PF01315">
    <property type="entry name" value="Ald_Xan_dh_C"/>
    <property type="match status" value="1"/>
</dbReference>
<dbReference type="SUPFAM" id="SSF56003">
    <property type="entry name" value="Molybdenum cofactor-binding domain"/>
    <property type="match status" value="1"/>
</dbReference>
<dbReference type="PANTHER" id="PTHR11908">
    <property type="entry name" value="XANTHINE DEHYDROGENASE"/>
    <property type="match status" value="1"/>
</dbReference>
<dbReference type="InterPro" id="IPR046867">
    <property type="entry name" value="AldOxase/xan_DH_MoCoBD2"/>
</dbReference>
<dbReference type="InterPro" id="IPR037165">
    <property type="entry name" value="AldOxase/xan_DH_Mopterin-bd_sf"/>
</dbReference>
<dbReference type="RefSeq" id="WP_091285038.1">
    <property type="nucleotide sequence ID" value="NZ_FAOZ01000038.1"/>
</dbReference>
<feature type="region of interest" description="Disordered" evidence="1">
    <location>
        <begin position="1"/>
        <end position="21"/>
    </location>
</feature>
<dbReference type="InterPro" id="IPR000674">
    <property type="entry name" value="Ald_Oxase/Xan_DH_a/b"/>
</dbReference>
<dbReference type="GO" id="GO:0005506">
    <property type="term" value="F:iron ion binding"/>
    <property type="evidence" value="ECO:0007669"/>
    <property type="project" value="InterPro"/>
</dbReference>
<dbReference type="Proteomes" id="UP000198802">
    <property type="component" value="Unassembled WGS sequence"/>
</dbReference>
<dbReference type="AlphaFoldDB" id="A0A0S4QZV8"/>
<protein>
    <submittedName>
        <fullName evidence="3">CO or xanthine dehydrogenase, Mo-binding subunit</fullName>
    </submittedName>
</protein>
<dbReference type="EMBL" id="FAOZ01000038">
    <property type="protein sequence ID" value="CUU60312.1"/>
    <property type="molecule type" value="Genomic_DNA"/>
</dbReference>
<dbReference type="Pfam" id="PF02738">
    <property type="entry name" value="MoCoBD_1"/>
    <property type="match status" value="1"/>
</dbReference>
<dbReference type="GO" id="GO:0016491">
    <property type="term" value="F:oxidoreductase activity"/>
    <property type="evidence" value="ECO:0007669"/>
    <property type="project" value="InterPro"/>
</dbReference>
<accession>A0A0S4QZV8</accession>
<organism evidence="3 4">
    <name type="scientific">Parafrankia irregularis</name>
    <dbReference type="NCBI Taxonomy" id="795642"/>
    <lineage>
        <taxon>Bacteria</taxon>
        <taxon>Bacillati</taxon>
        <taxon>Actinomycetota</taxon>
        <taxon>Actinomycetes</taxon>
        <taxon>Frankiales</taxon>
        <taxon>Frankiaceae</taxon>
        <taxon>Parafrankia</taxon>
    </lineage>
</organism>
<dbReference type="InterPro" id="IPR016208">
    <property type="entry name" value="Ald_Oxase/xanthine_DH-like"/>
</dbReference>
<dbReference type="Gene3D" id="3.30.365.10">
    <property type="entry name" value="Aldehyde oxidase/xanthine dehydrogenase, molybdopterin binding domain"/>
    <property type="match status" value="4"/>
</dbReference>
<gene>
    <name evidence="3" type="ORF">Ga0074812_13827</name>
</gene>
<evidence type="ECO:0000259" key="2">
    <source>
        <dbReference type="SMART" id="SM01008"/>
    </source>
</evidence>
<evidence type="ECO:0000313" key="3">
    <source>
        <dbReference type="EMBL" id="CUU60312.1"/>
    </source>
</evidence>
<evidence type="ECO:0000256" key="1">
    <source>
        <dbReference type="SAM" id="MobiDB-lite"/>
    </source>
</evidence>
<dbReference type="InterPro" id="IPR008274">
    <property type="entry name" value="AldOxase/xan_DH_MoCoBD1"/>
</dbReference>
<feature type="domain" description="Aldehyde oxidase/xanthine dehydrogenase a/b hammerhead" evidence="2">
    <location>
        <begin position="36"/>
        <end position="150"/>
    </location>
</feature>
<evidence type="ECO:0000313" key="4">
    <source>
        <dbReference type="Proteomes" id="UP000198802"/>
    </source>
</evidence>
<proteinExistence type="predicted"/>
<keyword evidence="4" id="KW-1185">Reference proteome</keyword>
<dbReference type="InterPro" id="IPR036856">
    <property type="entry name" value="Ald_Oxase/Xan_DH_a/b_sf"/>
</dbReference>
<dbReference type="Gene3D" id="3.90.1170.50">
    <property type="entry name" value="Aldehyde oxidase/xanthine dehydrogenase, a/b hammerhead"/>
    <property type="match status" value="1"/>
</dbReference>
<reference evidence="4" key="1">
    <citation type="submission" date="2015-11" db="EMBL/GenBank/DDBJ databases">
        <authorList>
            <person name="Varghese N."/>
        </authorList>
    </citation>
    <scope>NUCLEOTIDE SEQUENCE [LARGE SCALE GENOMIC DNA]</scope>
    <source>
        <strain evidence="4">DSM 45899</strain>
    </source>
</reference>
<dbReference type="Pfam" id="PF20256">
    <property type="entry name" value="MoCoBD_2"/>
    <property type="match status" value="1"/>
</dbReference>